<evidence type="ECO:0000313" key="12">
    <source>
        <dbReference type="Proteomes" id="UP000061457"/>
    </source>
</evidence>
<dbReference type="SUPFAM" id="SSF52833">
    <property type="entry name" value="Thioredoxin-like"/>
    <property type="match status" value="1"/>
</dbReference>
<dbReference type="InterPro" id="IPR001853">
    <property type="entry name" value="DSBA-like_thioredoxin_dom"/>
</dbReference>
<dbReference type="PIRSF" id="PIRSF001488">
    <property type="entry name" value="Tdi_protein"/>
    <property type="match status" value="1"/>
</dbReference>
<evidence type="ECO:0000256" key="9">
    <source>
        <dbReference type="SAM" id="SignalP"/>
    </source>
</evidence>
<dbReference type="EMBL" id="CP013187">
    <property type="protein sequence ID" value="ALO43571.1"/>
    <property type="molecule type" value="Genomic_DNA"/>
</dbReference>
<evidence type="ECO:0000256" key="8">
    <source>
        <dbReference type="PIRSR" id="PIRSR001488-1"/>
    </source>
</evidence>
<keyword evidence="5 7" id="KW-1015">Disulfide bond</keyword>
<comment type="similarity">
    <text evidence="2">Belongs to the thioredoxin family. DsbA subfamily.</text>
</comment>
<evidence type="ECO:0000256" key="3">
    <source>
        <dbReference type="ARBA" id="ARBA00022729"/>
    </source>
</evidence>
<name>A0A0S2K6B4_9GAMM</name>
<accession>A0A0S2K6B4</accession>
<dbReference type="GO" id="GO:0042597">
    <property type="term" value="C:periplasmic space"/>
    <property type="evidence" value="ECO:0007669"/>
    <property type="project" value="UniProtKB-SubCell"/>
</dbReference>
<proteinExistence type="inferred from homology"/>
<evidence type="ECO:0000313" key="11">
    <source>
        <dbReference type="EMBL" id="ALO43571.1"/>
    </source>
</evidence>
<keyword evidence="3 9" id="KW-0732">Signal</keyword>
<dbReference type="CDD" id="cd03019">
    <property type="entry name" value="DsbA_DsbA"/>
    <property type="match status" value="1"/>
</dbReference>
<feature type="chain" id="PRO_5006601138" description="Thiol:disulfide interchange protein" evidence="9">
    <location>
        <begin position="21"/>
        <end position="209"/>
    </location>
</feature>
<dbReference type="RefSeq" id="WP_058031224.1">
    <property type="nucleotide sequence ID" value="NZ_CP013187.1"/>
</dbReference>
<dbReference type="PROSITE" id="PS51352">
    <property type="entry name" value="THIOREDOXIN_2"/>
    <property type="match status" value="1"/>
</dbReference>
<dbReference type="AlphaFoldDB" id="A0A0S2K6B4"/>
<dbReference type="PANTHER" id="PTHR35891:SF3">
    <property type="entry name" value="THIOL:DISULFIDE INTERCHANGE PROTEIN DSBL"/>
    <property type="match status" value="1"/>
</dbReference>
<keyword evidence="4 7" id="KW-0574">Periplasm</keyword>
<evidence type="ECO:0000256" key="4">
    <source>
        <dbReference type="ARBA" id="ARBA00022764"/>
    </source>
</evidence>
<dbReference type="Pfam" id="PF01323">
    <property type="entry name" value="DSBA"/>
    <property type="match status" value="1"/>
</dbReference>
<feature type="domain" description="Thioredoxin" evidence="10">
    <location>
        <begin position="14"/>
        <end position="208"/>
    </location>
</feature>
<dbReference type="PANTHER" id="PTHR35891">
    <property type="entry name" value="THIOL:DISULFIDE INTERCHANGE PROTEIN DSBA"/>
    <property type="match status" value="1"/>
</dbReference>
<organism evidence="11 12">
    <name type="scientific">Pseudoalteromonas phenolica</name>
    <dbReference type="NCBI Taxonomy" id="161398"/>
    <lineage>
        <taxon>Bacteria</taxon>
        <taxon>Pseudomonadati</taxon>
        <taxon>Pseudomonadota</taxon>
        <taxon>Gammaproteobacteria</taxon>
        <taxon>Alteromonadales</taxon>
        <taxon>Pseudoalteromonadaceae</taxon>
        <taxon>Pseudoalteromonas</taxon>
    </lineage>
</organism>
<dbReference type="Proteomes" id="UP000061457">
    <property type="component" value="Chromosome I"/>
</dbReference>
<dbReference type="InterPro" id="IPR036249">
    <property type="entry name" value="Thioredoxin-like_sf"/>
</dbReference>
<dbReference type="InterPro" id="IPR023205">
    <property type="entry name" value="DsbA/DsbL"/>
</dbReference>
<keyword evidence="12" id="KW-1185">Reference proteome</keyword>
<feature type="signal peptide" evidence="9">
    <location>
        <begin position="1"/>
        <end position="20"/>
    </location>
</feature>
<sequence length="209" mass="23198">MLKALKLSILFFCLPLLAMAAEFDFKEGVHYQTLTTQKSEQAKVTEFFSFYCPHCFRFEPVAKALEQSLPEGAVFEKSHVNFLGGLPAQVQSNLSYAYIVAKQMGKGDEIAAKIFDSIHVKKAPLNDIKDVKKLLDINGISEKQFDAALASMPVIAAEKLMQDDQTRFSKAGALSGVPTFIVSDKYKVNTNSLKSQEQFNALVKHLLAK</sequence>
<evidence type="ECO:0000256" key="5">
    <source>
        <dbReference type="ARBA" id="ARBA00023157"/>
    </source>
</evidence>
<evidence type="ECO:0000256" key="7">
    <source>
        <dbReference type="PIRNR" id="PIRNR001488"/>
    </source>
</evidence>
<dbReference type="GO" id="GO:0016491">
    <property type="term" value="F:oxidoreductase activity"/>
    <property type="evidence" value="ECO:0007669"/>
    <property type="project" value="InterPro"/>
</dbReference>
<protein>
    <recommendedName>
        <fullName evidence="7">Thiol:disulfide interchange protein</fullName>
    </recommendedName>
</protein>
<evidence type="ECO:0000256" key="2">
    <source>
        <dbReference type="ARBA" id="ARBA00005791"/>
    </source>
</evidence>
<gene>
    <name evidence="11" type="ORF">PP2015_3092</name>
</gene>
<keyword evidence="6" id="KW-0676">Redox-active center</keyword>
<evidence type="ECO:0000256" key="1">
    <source>
        <dbReference type="ARBA" id="ARBA00004418"/>
    </source>
</evidence>
<dbReference type="STRING" id="161398.PP2015_3092"/>
<comment type="subcellular location">
    <subcellularLocation>
        <location evidence="1 7">Periplasm</location>
    </subcellularLocation>
</comment>
<evidence type="ECO:0000256" key="6">
    <source>
        <dbReference type="ARBA" id="ARBA00023284"/>
    </source>
</evidence>
<feature type="disulfide bond" description="Redox-active" evidence="8">
    <location>
        <begin position="52"/>
        <end position="55"/>
    </location>
</feature>
<dbReference type="InterPro" id="IPR013766">
    <property type="entry name" value="Thioredoxin_domain"/>
</dbReference>
<evidence type="ECO:0000259" key="10">
    <source>
        <dbReference type="PROSITE" id="PS51352"/>
    </source>
</evidence>
<dbReference type="Gene3D" id="3.40.30.10">
    <property type="entry name" value="Glutaredoxin"/>
    <property type="match status" value="1"/>
</dbReference>
<dbReference type="OrthoDB" id="9784896at2"/>
<dbReference type="KEGG" id="pphe:PP2015_3092"/>
<dbReference type="InterPro" id="IPR050824">
    <property type="entry name" value="Thiol_disulfide_DsbA"/>
</dbReference>
<dbReference type="PATRIC" id="fig|161398.10.peg.3149"/>
<reference evidence="11 12" key="1">
    <citation type="submission" date="2015-11" db="EMBL/GenBank/DDBJ databases">
        <authorList>
            <person name="Zhang Y."/>
            <person name="Guo Z."/>
        </authorList>
    </citation>
    <scope>NUCLEOTIDE SEQUENCE [LARGE SCALE GENOMIC DNA]</scope>
    <source>
        <strain evidence="11 12">KCTC 12086</strain>
    </source>
</reference>